<gene>
    <name evidence="1" type="ORF">SDC9_188474</name>
</gene>
<comment type="caution">
    <text evidence="1">The sequence shown here is derived from an EMBL/GenBank/DDBJ whole genome shotgun (WGS) entry which is preliminary data.</text>
</comment>
<name>A0A645HXN9_9ZZZZ</name>
<evidence type="ECO:0000313" key="1">
    <source>
        <dbReference type="EMBL" id="MPN40934.1"/>
    </source>
</evidence>
<reference evidence="1" key="1">
    <citation type="submission" date="2019-08" db="EMBL/GenBank/DDBJ databases">
        <authorList>
            <person name="Kucharzyk K."/>
            <person name="Murdoch R.W."/>
            <person name="Higgins S."/>
            <person name="Loffler F."/>
        </authorList>
    </citation>
    <scope>NUCLEOTIDE SEQUENCE</scope>
</reference>
<dbReference type="EMBL" id="VSSQ01097666">
    <property type="protein sequence ID" value="MPN40934.1"/>
    <property type="molecule type" value="Genomic_DNA"/>
</dbReference>
<dbReference type="AlphaFoldDB" id="A0A645HXN9"/>
<proteinExistence type="predicted"/>
<sequence length="57" mass="6306">MDTTEKPISIAAIIPFFFTGNRLITIPEQTAKMPNKIAKYRVCVTPISLILITEAAI</sequence>
<protein>
    <submittedName>
        <fullName evidence="1">Uncharacterized protein</fullName>
    </submittedName>
</protein>
<accession>A0A645HXN9</accession>
<organism evidence="1">
    <name type="scientific">bioreactor metagenome</name>
    <dbReference type="NCBI Taxonomy" id="1076179"/>
    <lineage>
        <taxon>unclassified sequences</taxon>
        <taxon>metagenomes</taxon>
        <taxon>ecological metagenomes</taxon>
    </lineage>
</organism>